<evidence type="ECO:0000313" key="2">
    <source>
        <dbReference type="Proteomes" id="UP001152888"/>
    </source>
</evidence>
<sequence length="38" mass="4095">MSFFQSKSCFPTKFDIELNISSDVVAAAKIGSTKSLPV</sequence>
<protein>
    <submittedName>
        <fullName evidence="1">Uncharacterized protein</fullName>
    </submittedName>
</protein>
<organism evidence="1 2">
    <name type="scientific">Acanthoscelides obtectus</name>
    <name type="common">Bean weevil</name>
    <name type="synonym">Bruchus obtectus</name>
    <dbReference type="NCBI Taxonomy" id="200917"/>
    <lineage>
        <taxon>Eukaryota</taxon>
        <taxon>Metazoa</taxon>
        <taxon>Ecdysozoa</taxon>
        <taxon>Arthropoda</taxon>
        <taxon>Hexapoda</taxon>
        <taxon>Insecta</taxon>
        <taxon>Pterygota</taxon>
        <taxon>Neoptera</taxon>
        <taxon>Endopterygota</taxon>
        <taxon>Coleoptera</taxon>
        <taxon>Polyphaga</taxon>
        <taxon>Cucujiformia</taxon>
        <taxon>Chrysomeloidea</taxon>
        <taxon>Chrysomelidae</taxon>
        <taxon>Bruchinae</taxon>
        <taxon>Bruchini</taxon>
        <taxon>Acanthoscelides</taxon>
    </lineage>
</organism>
<gene>
    <name evidence="1" type="ORF">ACAOBT_LOCUS7391</name>
</gene>
<accession>A0A9P0P580</accession>
<dbReference type="EMBL" id="CAKOFQ010006744">
    <property type="protein sequence ID" value="CAH1967408.1"/>
    <property type="molecule type" value="Genomic_DNA"/>
</dbReference>
<name>A0A9P0P580_ACAOB</name>
<dbReference type="Proteomes" id="UP001152888">
    <property type="component" value="Unassembled WGS sequence"/>
</dbReference>
<evidence type="ECO:0000313" key="1">
    <source>
        <dbReference type="EMBL" id="CAH1967408.1"/>
    </source>
</evidence>
<comment type="caution">
    <text evidence="1">The sequence shown here is derived from an EMBL/GenBank/DDBJ whole genome shotgun (WGS) entry which is preliminary data.</text>
</comment>
<reference evidence="1" key="1">
    <citation type="submission" date="2022-03" db="EMBL/GenBank/DDBJ databases">
        <authorList>
            <person name="Sayadi A."/>
        </authorList>
    </citation>
    <scope>NUCLEOTIDE SEQUENCE</scope>
</reference>
<proteinExistence type="predicted"/>
<dbReference type="AlphaFoldDB" id="A0A9P0P580"/>
<keyword evidence="2" id="KW-1185">Reference proteome</keyword>